<dbReference type="Gene3D" id="3.40.50.150">
    <property type="entry name" value="Vaccinia Virus protein VP39"/>
    <property type="match status" value="1"/>
</dbReference>
<dbReference type="EMBL" id="JAQOSK010000007">
    <property type="protein sequence ID" value="MDC2956562.1"/>
    <property type="molecule type" value="Genomic_DNA"/>
</dbReference>
<keyword evidence="3" id="KW-1185">Reference proteome</keyword>
<dbReference type="InterPro" id="IPR041698">
    <property type="entry name" value="Methyltransf_25"/>
</dbReference>
<keyword evidence="2" id="KW-0808">Transferase</keyword>
<accession>A0ABT5FVP2</accession>
<dbReference type="Pfam" id="PF13649">
    <property type="entry name" value="Methyltransf_25"/>
    <property type="match status" value="1"/>
</dbReference>
<reference evidence="2 3" key="1">
    <citation type="journal article" date="2015" name="Int. J. Syst. Evol. Microbiol.">
        <title>Streptomyces gilvifuscus sp. nov., an actinomycete that produces antibacterial compounds isolated from soil.</title>
        <authorList>
            <person name="Nguyen T.M."/>
            <person name="Kim J."/>
        </authorList>
    </citation>
    <scope>NUCLEOTIDE SEQUENCE [LARGE SCALE GENOMIC DNA]</scope>
    <source>
        <strain evidence="2 3">T113</strain>
    </source>
</reference>
<gene>
    <name evidence="2" type="ORF">PO587_18995</name>
</gene>
<feature type="domain" description="Methyltransferase" evidence="1">
    <location>
        <begin position="45"/>
        <end position="138"/>
    </location>
</feature>
<evidence type="ECO:0000313" key="3">
    <source>
        <dbReference type="Proteomes" id="UP001221328"/>
    </source>
</evidence>
<proteinExistence type="predicted"/>
<evidence type="ECO:0000259" key="1">
    <source>
        <dbReference type="Pfam" id="PF13649"/>
    </source>
</evidence>
<sequence length="203" mass="21248">MSRGYAVAYALNLTPWERAGTSGAAALDKLIARAETELGGPGRALDLGCGSGLHLVALAQRGWQATGVELIGKAVRRARARVAEAGLEVRVLQGDVTALDRTEVGGPYRLLLDIGCFHGLDDEQRAAMGRSATAVTAPDALMILLAFRPGAAPKPLPRGADGTDIETAFPGWHLVDSEPAPTEGMPAPLRKAAPTFHLVRRAA</sequence>
<dbReference type="SUPFAM" id="SSF53335">
    <property type="entry name" value="S-adenosyl-L-methionine-dependent methyltransferases"/>
    <property type="match status" value="1"/>
</dbReference>
<dbReference type="InterPro" id="IPR029063">
    <property type="entry name" value="SAM-dependent_MTases_sf"/>
</dbReference>
<keyword evidence="2" id="KW-0489">Methyltransferase</keyword>
<dbReference type="RefSeq" id="WP_272175939.1">
    <property type="nucleotide sequence ID" value="NZ_JAQOSK010000007.1"/>
</dbReference>
<protein>
    <submittedName>
        <fullName evidence="2">Class I SAM-dependent methyltransferase</fullName>
    </submittedName>
</protein>
<evidence type="ECO:0000313" key="2">
    <source>
        <dbReference type="EMBL" id="MDC2956562.1"/>
    </source>
</evidence>
<dbReference type="GO" id="GO:0008168">
    <property type="term" value="F:methyltransferase activity"/>
    <property type="evidence" value="ECO:0007669"/>
    <property type="project" value="UniProtKB-KW"/>
</dbReference>
<dbReference type="Proteomes" id="UP001221328">
    <property type="component" value="Unassembled WGS sequence"/>
</dbReference>
<dbReference type="GO" id="GO:0032259">
    <property type="term" value="P:methylation"/>
    <property type="evidence" value="ECO:0007669"/>
    <property type="project" value="UniProtKB-KW"/>
</dbReference>
<comment type="caution">
    <text evidence="2">The sequence shown here is derived from an EMBL/GenBank/DDBJ whole genome shotgun (WGS) entry which is preliminary data.</text>
</comment>
<name>A0ABT5FVP2_9ACTN</name>
<dbReference type="CDD" id="cd02440">
    <property type="entry name" value="AdoMet_MTases"/>
    <property type="match status" value="1"/>
</dbReference>
<organism evidence="2 3">
    <name type="scientific">Streptomyces gilvifuscus</name>
    <dbReference type="NCBI Taxonomy" id="1550617"/>
    <lineage>
        <taxon>Bacteria</taxon>
        <taxon>Bacillati</taxon>
        <taxon>Actinomycetota</taxon>
        <taxon>Actinomycetes</taxon>
        <taxon>Kitasatosporales</taxon>
        <taxon>Streptomycetaceae</taxon>
        <taxon>Streptomyces</taxon>
    </lineage>
</organism>